<keyword evidence="6" id="KW-1185">Reference proteome</keyword>
<dbReference type="Pfam" id="PF00392">
    <property type="entry name" value="GntR"/>
    <property type="match status" value="1"/>
</dbReference>
<dbReference type="InterPro" id="IPR036388">
    <property type="entry name" value="WH-like_DNA-bd_sf"/>
</dbReference>
<keyword evidence="1" id="KW-0805">Transcription regulation</keyword>
<dbReference type="PANTHER" id="PTHR44846:SF17">
    <property type="entry name" value="GNTR-FAMILY TRANSCRIPTIONAL REGULATOR"/>
    <property type="match status" value="1"/>
</dbReference>
<feature type="domain" description="HTH gntR-type" evidence="4">
    <location>
        <begin position="22"/>
        <end position="90"/>
    </location>
</feature>
<evidence type="ECO:0000313" key="6">
    <source>
        <dbReference type="Proteomes" id="UP001296706"/>
    </source>
</evidence>
<dbReference type="EMBL" id="JAAXKY010000004">
    <property type="protein sequence ID" value="NMH76027.1"/>
    <property type="molecule type" value="Genomic_DNA"/>
</dbReference>
<dbReference type="PROSITE" id="PS50949">
    <property type="entry name" value="HTH_GNTR"/>
    <property type="match status" value="1"/>
</dbReference>
<dbReference type="PRINTS" id="PR00035">
    <property type="entry name" value="HTHGNTR"/>
</dbReference>
<dbReference type="Gene3D" id="1.10.10.10">
    <property type="entry name" value="Winged helix-like DNA-binding domain superfamily/Winged helix DNA-binding domain"/>
    <property type="match status" value="1"/>
</dbReference>
<dbReference type="SUPFAM" id="SSF46785">
    <property type="entry name" value="Winged helix' DNA-binding domain"/>
    <property type="match status" value="1"/>
</dbReference>
<dbReference type="InterPro" id="IPR000524">
    <property type="entry name" value="Tscrpt_reg_HTH_GntR"/>
</dbReference>
<evidence type="ECO:0000256" key="1">
    <source>
        <dbReference type="ARBA" id="ARBA00023015"/>
    </source>
</evidence>
<dbReference type="InterPro" id="IPR028978">
    <property type="entry name" value="Chorismate_lyase_/UTRA_dom_sf"/>
</dbReference>
<evidence type="ECO:0000259" key="4">
    <source>
        <dbReference type="PROSITE" id="PS50949"/>
    </source>
</evidence>
<organism evidence="5 6">
    <name type="scientific">Pseudonocardia xinjiangensis</name>
    <dbReference type="NCBI Taxonomy" id="75289"/>
    <lineage>
        <taxon>Bacteria</taxon>
        <taxon>Bacillati</taxon>
        <taxon>Actinomycetota</taxon>
        <taxon>Actinomycetes</taxon>
        <taxon>Pseudonocardiales</taxon>
        <taxon>Pseudonocardiaceae</taxon>
        <taxon>Pseudonocardia</taxon>
    </lineage>
</organism>
<keyword evidence="3" id="KW-0804">Transcription</keyword>
<evidence type="ECO:0000313" key="5">
    <source>
        <dbReference type="EMBL" id="NMH76027.1"/>
    </source>
</evidence>
<name>A0ABX1R7K2_9PSEU</name>
<dbReference type="CDD" id="cd07377">
    <property type="entry name" value="WHTH_GntR"/>
    <property type="match status" value="1"/>
</dbReference>
<dbReference type="InterPro" id="IPR050679">
    <property type="entry name" value="Bact_HTH_transcr_reg"/>
</dbReference>
<dbReference type="SUPFAM" id="SSF64288">
    <property type="entry name" value="Chorismate lyase-like"/>
    <property type="match status" value="1"/>
</dbReference>
<dbReference type="Gene3D" id="3.40.1410.10">
    <property type="entry name" value="Chorismate lyase-like"/>
    <property type="match status" value="1"/>
</dbReference>
<dbReference type="RefSeq" id="WP_169394098.1">
    <property type="nucleotide sequence ID" value="NZ_BAAAJH010000015.1"/>
</dbReference>
<evidence type="ECO:0000256" key="2">
    <source>
        <dbReference type="ARBA" id="ARBA00023125"/>
    </source>
</evidence>
<protein>
    <submittedName>
        <fullName evidence="5">GntR family transcriptional regulator</fullName>
    </submittedName>
</protein>
<dbReference type="SMART" id="SM00345">
    <property type="entry name" value="HTH_GNTR"/>
    <property type="match status" value="1"/>
</dbReference>
<dbReference type="Proteomes" id="UP001296706">
    <property type="component" value="Unassembled WGS sequence"/>
</dbReference>
<evidence type="ECO:0000256" key="3">
    <source>
        <dbReference type="ARBA" id="ARBA00023163"/>
    </source>
</evidence>
<dbReference type="InterPro" id="IPR011663">
    <property type="entry name" value="UTRA"/>
</dbReference>
<accession>A0ABX1R7K2</accession>
<sequence length="260" mass="28327">MAIRKTTDSALADVLQLETVTTDCYRQVRDQLREVVIRLGAKGTLRLPSEAELSTALGVSRATLRSALQALQQEGRIRRLHGRGTFINRYALGVGANLAEAGAFVDLLGRAGHEPSVRIVDQRVVELGADDATALELTAGTPALQIERVFDAGGEPAVHSVDLVPAALLGENPEQRDAGRSTFEFVETHLGPPVCYSVAEVRPVLPSPALVQTLHIPATQPLLRLRHTHIRDDEQPVAVTVAHINDEYLRFSVIRTYLDE</sequence>
<dbReference type="InterPro" id="IPR036390">
    <property type="entry name" value="WH_DNA-bd_sf"/>
</dbReference>
<comment type="caution">
    <text evidence="5">The sequence shown here is derived from an EMBL/GenBank/DDBJ whole genome shotgun (WGS) entry which is preliminary data.</text>
</comment>
<proteinExistence type="predicted"/>
<dbReference type="PANTHER" id="PTHR44846">
    <property type="entry name" value="MANNOSYL-D-GLYCERATE TRANSPORT/METABOLISM SYSTEM REPRESSOR MNGR-RELATED"/>
    <property type="match status" value="1"/>
</dbReference>
<keyword evidence="2" id="KW-0238">DNA-binding</keyword>
<dbReference type="Pfam" id="PF07702">
    <property type="entry name" value="UTRA"/>
    <property type="match status" value="1"/>
</dbReference>
<dbReference type="SMART" id="SM00866">
    <property type="entry name" value="UTRA"/>
    <property type="match status" value="1"/>
</dbReference>
<reference evidence="5 6" key="1">
    <citation type="submission" date="2020-04" db="EMBL/GenBank/DDBJ databases">
        <authorList>
            <person name="Klaysubun C."/>
            <person name="Duangmal K."/>
            <person name="Lipun K."/>
        </authorList>
    </citation>
    <scope>NUCLEOTIDE SEQUENCE [LARGE SCALE GENOMIC DNA]</scope>
    <source>
        <strain evidence="5 6">JCM 11839</strain>
    </source>
</reference>
<gene>
    <name evidence="5" type="ORF">HF577_02740</name>
</gene>